<accession>A0A8S1P503</accession>
<dbReference type="EC" id="2.7.11.1" evidence="1"/>
<evidence type="ECO:0000256" key="1">
    <source>
        <dbReference type="ARBA" id="ARBA00012513"/>
    </source>
</evidence>
<protein>
    <recommendedName>
        <fullName evidence="2">Casein kinase I</fullName>
        <ecNumber evidence="1">2.7.11.1</ecNumber>
    </recommendedName>
</protein>
<evidence type="ECO:0000313" key="5">
    <source>
        <dbReference type="Proteomes" id="UP000688137"/>
    </source>
</evidence>
<keyword evidence="5" id="KW-1185">Reference proteome</keyword>
<dbReference type="Pfam" id="PF00069">
    <property type="entry name" value="Pkinase"/>
    <property type="match status" value="1"/>
</dbReference>
<comment type="caution">
    <text evidence="4">The sequence shown here is derived from an EMBL/GenBank/DDBJ whole genome shotgun (WGS) entry which is preliminary data.</text>
</comment>
<evidence type="ECO:0000256" key="2">
    <source>
        <dbReference type="ARBA" id="ARBA00023860"/>
    </source>
</evidence>
<dbReference type="PANTHER" id="PTHR11909">
    <property type="entry name" value="CASEIN KINASE-RELATED"/>
    <property type="match status" value="1"/>
</dbReference>
<feature type="domain" description="Protein kinase" evidence="3">
    <location>
        <begin position="8"/>
        <end position="280"/>
    </location>
</feature>
<reference evidence="4" key="1">
    <citation type="submission" date="2021-01" db="EMBL/GenBank/DDBJ databases">
        <authorList>
            <consortium name="Genoscope - CEA"/>
            <person name="William W."/>
        </authorList>
    </citation>
    <scope>NUCLEOTIDE SEQUENCE</scope>
</reference>
<dbReference type="InterPro" id="IPR008271">
    <property type="entry name" value="Ser/Thr_kinase_AS"/>
</dbReference>
<name>A0A8S1P503_PARPR</name>
<dbReference type="InterPro" id="IPR000719">
    <property type="entry name" value="Prot_kinase_dom"/>
</dbReference>
<evidence type="ECO:0000259" key="3">
    <source>
        <dbReference type="PROSITE" id="PS50011"/>
    </source>
</evidence>
<dbReference type="OMA" id="IMISQPF"/>
<dbReference type="EMBL" id="CAJJDM010000109">
    <property type="protein sequence ID" value="CAD8098061.1"/>
    <property type="molecule type" value="Genomic_DNA"/>
</dbReference>
<dbReference type="FunFam" id="1.10.510.10:FF:001465">
    <property type="entry name" value="Uncharacterized protein"/>
    <property type="match status" value="1"/>
</dbReference>
<dbReference type="InterPro" id="IPR050235">
    <property type="entry name" value="CK1_Ser-Thr_kinase"/>
</dbReference>
<dbReference type="GO" id="GO:0004674">
    <property type="term" value="F:protein serine/threonine kinase activity"/>
    <property type="evidence" value="ECO:0007669"/>
    <property type="project" value="UniProtKB-EC"/>
</dbReference>
<dbReference type="Proteomes" id="UP000688137">
    <property type="component" value="Unassembled WGS sequence"/>
</dbReference>
<sequence>MNLQISNYKILSILGAGSGHQVLKVQNIQTSQILALKIEKHSKLGQLQGEIEKLKDLVGINGIPQLIDYGKTQDSKSFLITPLLQRNLQEITKVHLLSLHQTLAIGLSLIEILQQIHQNGILHLDIKPENIMISQPFINVSSDQILKPNFIFLIDFGLSQRIELKQYPKKVFVGSLRYASRQAHKGNPLGYKDDLECLLYVLVYLRNQNLPWQSLKQQPSQQMEIKKIGEMKDAIFNTQVLSQKFPPQFSLFKSYIETLTQKTMPDYEYIKNLFKSMLSVGDQSTSAKLTNSASLNQSIKGTKQNQNTEQILMLLENIQNNDSINISEDHIDTETSIVLISDLIKSYPTSSIKSITDIKF</sequence>
<proteinExistence type="predicted"/>
<dbReference type="SMART" id="SM00220">
    <property type="entry name" value="S_TKc"/>
    <property type="match status" value="1"/>
</dbReference>
<dbReference type="AlphaFoldDB" id="A0A8S1P503"/>
<gene>
    <name evidence="4" type="ORF">PPRIM_AZ9-3.1.T1060030</name>
</gene>
<evidence type="ECO:0000313" key="4">
    <source>
        <dbReference type="EMBL" id="CAD8098061.1"/>
    </source>
</evidence>
<organism evidence="4 5">
    <name type="scientific">Paramecium primaurelia</name>
    <dbReference type="NCBI Taxonomy" id="5886"/>
    <lineage>
        <taxon>Eukaryota</taxon>
        <taxon>Sar</taxon>
        <taxon>Alveolata</taxon>
        <taxon>Ciliophora</taxon>
        <taxon>Intramacronucleata</taxon>
        <taxon>Oligohymenophorea</taxon>
        <taxon>Peniculida</taxon>
        <taxon>Parameciidae</taxon>
        <taxon>Paramecium</taxon>
    </lineage>
</organism>
<dbReference type="GO" id="GO:0005524">
    <property type="term" value="F:ATP binding"/>
    <property type="evidence" value="ECO:0007669"/>
    <property type="project" value="InterPro"/>
</dbReference>
<dbReference type="PROSITE" id="PS00108">
    <property type="entry name" value="PROTEIN_KINASE_ST"/>
    <property type="match status" value="1"/>
</dbReference>
<dbReference type="PROSITE" id="PS50011">
    <property type="entry name" value="PROTEIN_KINASE_DOM"/>
    <property type="match status" value="1"/>
</dbReference>